<dbReference type="EMBL" id="AB931172">
    <property type="protein sequence ID" value="BAP81902.1"/>
    <property type="molecule type" value="Genomic_DNA"/>
</dbReference>
<reference evidence="2 3" key="1">
    <citation type="submission" date="2014-04" db="EMBL/GenBank/DDBJ databases">
        <title>Complete genome sequence of a filamentous bacteriophage RS611 that is infectious to phytopathogen Ralstonia solanacearum.</title>
        <authorList>
            <person name="Van T.T.B."/>
            <person name="Yoshida S."/>
            <person name="Miki K."/>
            <person name="Kondo A."/>
            <person name="Kamei K."/>
        </authorList>
    </citation>
    <scope>NUCLEOTIDE SEQUENCE [LARGE SCALE GENOMIC DNA]</scope>
</reference>
<evidence type="ECO:0000256" key="1">
    <source>
        <dbReference type="SAM" id="MobiDB-lite"/>
    </source>
</evidence>
<organism evidence="2 3">
    <name type="scientific">Ralstonia phage RS611</name>
    <dbReference type="NCBI Taxonomy" id="1497850"/>
    <lineage>
        <taxon>Viruses</taxon>
        <taxon>Monodnaviria</taxon>
        <taxon>Loebvirae</taxon>
        <taxon>Hofneiviricota</taxon>
        <taxon>Faserviricetes</taxon>
        <taxon>Tubulavirales</taxon>
        <taxon>Inoviridae</taxon>
        <taxon>Restivirus</taxon>
        <taxon>Restivirus RSS1</taxon>
    </lineage>
</organism>
<evidence type="ECO:0000313" key="3">
    <source>
        <dbReference type="Proteomes" id="UP000030048"/>
    </source>
</evidence>
<feature type="compositionally biased region" description="Basic and acidic residues" evidence="1">
    <location>
        <begin position="1"/>
        <end position="14"/>
    </location>
</feature>
<accession>A0A097ZPH7</accession>
<dbReference type="GeneID" id="65073029"/>
<dbReference type="InterPro" id="IPR017956">
    <property type="entry name" value="AT_hook_DNA-bd_motif"/>
</dbReference>
<dbReference type="KEGG" id="vg:65073029"/>
<protein>
    <submittedName>
        <fullName evidence="2">Uncharacterized protein</fullName>
    </submittedName>
</protein>
<name>A0A097ZPH7_9VIRU</name>
<feature type="region of interest" description="Disordered" evidence="1">
    <location>
        <begin position="1"/>
        <end position="41"/>
    </location>
</feature>
<dbReference type="RefSeq" id="YP_010084002.1">
    <property type="nucleotide sequence ID" value="NC_055054.1"/>
</dbReference>
<evidence type="ECO:0000313" key="2">
    <source>
        <dbReference type="EMBL" id="BAP81902.1"/>
    </source>
</evidence>
<dbReference type="Proteomes" id="UP000030048">
    <property type="component" value="Segment"/>
</dbReference>
<dbReference type="Pfam" id="PF02178">
    <property type="entry name" value="AT_hook"/>
    <property type="match status" value="1"/>
</dbReference>
<proteinExistence type="predicted"/>
<sequence length="108" mass="12483">MESSNREPNMRDVTDNVTVDLPGMEQKRGRGRPRKAHAMTNAERQAAYRARRRAQQPADRSVTVTKMHEKVTKNRKAVRIAGLFCVQRRECPRLERRAEGAPLGTWER</sequence>
<dbReference type="GO" id="GO:0003677">
    <property type="term" value="F:DNA binding"/>
    <property type="evidence" value="ECO:0007669"/>
    <property type="project" value="InterPro"/>
</dbReference>